<protein>
    <recommendedName>
        <fullName evidence="3">HPr kinase</fullName>
    </recommendedName>
</protein>
<dbReference type="OrthoDB" id="116421at2"/>
<organism evidence="1 2">
    <name type="scientific">Granulicella mallensis (strain ATCC BAA-1857 / DSM 23137 / MP5ACTX8)</name>
    <dbReference type="NCBI Taxonomy" id="682795"/>
    <lineage>
        <taxon>Bacteria</taxon>
        <taxon>Pseudomonadati</taxon>
        <taxon>Acidobacteriota</taxon>
        <taxon>Terriglobia</taxon>
        <taxon>Terriglobales</taxon>
        <taxon>Acidobacteriaceae</taxon>
        <taxon>Granulicella</taxon>
    </lineage>
</organism>
<keyword evidence="2" id="KW-1185">Reference proteome</keyword>
<evidence type="ECO:0000313" key="2">
    <source>
        <dbReference type="Proteomes" id="UP000007113"/>
    </source>
</evidence>
<dbReference type="STRING" id="682795.AciX8_1485"/>
<dbReference type="RefSeq" id="WP_014264706.1">
    <property type="nucleotide sequence ID" value="NC_016631.1"/>
</dbReference>
<dbReference type="AlphaFoldDB" id="G8P0Y0"/>
<accession>G8P0Y0</accession>
<dbReference type="EMBL" id="CP003130">
    <property type="protein sequence ID" value="AEU35827.1"/>
    <property type="molecule type" value="Genomic_DNA"/>
</dbReference>
<reference evidence="1 2" key="1">
    <citation type="submission" date="2011-11" db="EMBL/GenBank/DDBJ databases">
        <title>Complete sequence of Granulicella mallensis MP5ACTX8.</title>
        <authorList>
            <consortium name="US DOE Joint Genome Institute"/>
            <person name="Lucas S."/>
            <person name="Copeland A."/>
            <person name="Lapidus A."/>
            <person name="Cheng J.-F."/>
            <person name="Goodwin L."/>
            <person name="Pitluck S."/>
            <person name="Peters L."/>
            <person name="Lu M."/>
            <person name="Detter J.C."/>
            <person name="Han C."/>
            <person name="Tapia R."/>
            <person name="Land M."/>
            <person name="Hauser L."/>
            <person name="Kyrpides N."/>
            <person name="Ivanova N."/>
            <person name="Mikhailova N."/>
            <person name="Pagani I."/>
            <person name="Rawat S."/>
            <person name="Mannisto M."/>
            <person name="Haggblom M."/>
            <person name="Woyke T."/>
        </authorList>
    </citation>
    <scope>NUCLEOTIDE SEQUENCE [LARGE SCALE GENOMIC DNA]</scope>
    <source>
        <strain evidence="2">ATCC BAA-1857 / DSM 23137 / MP5ACTX8</strain>
    </source>
</reference>
<dbReference type="HOGENOM" id="CLU_1025887_0_0_0"/>
<dbReference type="eggNOG" id="COG1117">
    <property type="taxonomic scope" value="Bacteria"/>
</dbReference>
<sequence length="271" mass="29984">MTHEPVTAAGQGIIIEIGGIPIQVRSESPEFLRMLEERYSGFLNDEAHPVFEFDVELVQPRRISEEDDVVVSFDSGRWLIERGDFRAEWEPETRRGKIIQSANPYSIDSVLRIVHTLVLAREGGLLVHAASAVRNGKAFLFAGVSEAGKTTISRLAPGDVTLLTDEISYLRRDGNGYAAYGTPFAGELARAGENVKAPLAALYLLRKGTENTIEPVRPNDAARMLLENVLFFACDPDLVGLVFDAACELVQHVPVYRLTFFPDARVWELIG</sequence>
<evidence type="ECO:0008006" key="3">
    <source>
        <dbReference type="Google" id="ProtNLM"/>
    </source>
</evidence>
<gene>
    <name evidence="1" type="ordered locus">AciX8_1485</name>
</gene>
<dbReference type="Proteomes" id="UP000007113">
    <property type="component" value="Chromosome"/>
</dbReference>
<dbReference type="KEGG" id="gma:AciX8_1485"/>
<evidence type="ECO:0000313" key="1">
    <source>
        <dbReference type="EMBL" id="AEU35827.1"/>
    </source>
</evidence>
<proteinExistence type="predicted"/>
<name>G8P0Y0_GRAMM</name>